<evidence type="ECO:0000256" key="1">
    <source>
        <dbReference type="SAM" id="MobiDB-lite"/>
    </source>
</evidence>
<keyword evidence="3" id="KW-1185">Reference proteome</keyword>
<gene>
    <name evidence="2" type="ORF">GCM10011378_08330</name>
</gene>
<reference evidence="3" key="1">
    <citation type="journal article" date="2019" name="Int. J. Syst. Evol. Microbiol.">
        <title>The Global Catalogue of Microorganisms (GCM) 10K type strain sequencing project: providing services to taxonomists for standard genome sequencing and annotation.</title>
        <authorList>
            <consortium name="The Broad Institute Genomics Platform"/>
            <consortium name="The Broad Institute Genome Sequencing Center for Infectious Disease"/>
            <person name="Wu L."/>
            <person name="Ma J."/>
        </authorList>
    </citation>
    <scope>NUCLEOTIDE SEQUENCE [LARGE SCALE GENOMIC DNA]</scope>
    <source>
        <strain evidence="3">CGMCC 1.12990</strain>
    </source>
</reference>
<organism evidence="2 3">
    <name type="scientific">Hymenobacter glacieicola</name>
    <dbReference type="NCBI Taxonomy" id="1562124"/>
    <lineage>
        <taxon>Bacteria</taxon>
        <taxon>Pseudomonadati</taxon>
        <taxon>Bacteroidota</taxon>
        <taxon>Cytophagia</taxon>
        <taxon>Cytophagales</taxon>
        <taxon>Hymenobacteraceae</taxon>
        <taxon>Hymenobacter</taxon>
    </lineage>
</organism>
<evidence type="ECO:0008006" key="4">
    <source>
        <dbReference type="Google" id="ProtNLM"/>
    </source>
</evidence>
<sequence length="333" mass="35309">MAKKTRTALKQDNQQRIKRVPGGPVDVTRGRDLLAGLQDLADSAVFPEDLEDLQSEVYPDGEVAGSQVGNIAPGTPVGGLGSIALWELALEAPTVFPTYQPATVLLTQSAPERGEVGELVDNTLSAQYSANDAGAISSLEIRKGTAVALGPASTTSFATVTTSVRRSLADITFQAHASHAAGARKLVQPAGTEDDRPAQLGQPDAPQAANPDLLSNELHFYGLYAILFGPAAAAPTTTTQARALPGYRLTDEGPQFTLETGTQHRFFALLLPPGKSLLAVKDQETNADLRSQYMAQPFAFRDAGGTEQAYTLYLMEQAVAYTSNHHHLITISA</sequence>
<evidence type="ECO:0000313" key="3">
    <source>
        <dbReference type="Proteomes" id="UP000601361"/>
    </source>
</evidence>
<dbReference type="EMBL" id="BMGS01000002">
    <property type="protein sequence ID" value="GGG34252.1"/>
    <property type="molecule type" value="Genomic_DNA"/>
</dbReference>
<dbReference type="Proteomes" id="UP000601361">
    <property type="component" value="Unassembled WGS sequence"/>
</dbReference>
<feature type="region of interest" description="Disordered" evidence="1">
    <location>
        <begin position="1"/>
        <end position="25"/>
    </location>
</feature>
<feature type="region of interest" description="Disordered" evidence="1">
    <location>
        <begin position="187"/>
        <end position="211"/>
    </location>
</feature>
<accession>A0ABQ1WMH6</accession>
<protein>
    <recommendedName>
        <fullName evidence="4">Major capsid protein</fullName>
    </recommendedName>
</protein>
<comment type="caution">
    <text evidence="2">The sequence shown here is derived from an EMBL/GenBank/DDBJ whole genome shotgun (WGS) entry which is preliminary data.</text>
</comment>
<dbReference type="RefSeq" id="WP_188556561.1">
    <property type="nucleotide sequence ID" value="NZ_BMGS01000002.1"/>
</dbReference>
<evidence type="ECO:0000313" key="2">
    <source>
        <dbReference type="EMBL" id="GGG34252.1"/>
    </source>
</evidence>
<name>A0ABQ1WMH6_9BACT</name>
<proteinExistence type="predicted"/>